<name>A0ABN8XLU2_RANTA</name>
<comment type="caution">
    <text evidence="1">The sequence shown here is derived from an EMBL/GenBank/DDBJ whole genome shotgun (WGS) entry which is preliminary data.</text>
</comment>
<accession>A0ABN8XLU2</accession>
<dbReference type="Proteomes" id="UP001176941">
    <property type="component" value="Unassembled WGS sequence"/>
</dbReference>
<reference evidence="1" key="1">
    <citation type="submission" date="2023-04" db="EMBL/GenBank/DDBJ databases">
        <authorList>
            <consortium name="ELIXIR-Norway"/>
        </authorList>
    </citation>
    <scope>NUCLEOTIDE SEQUENCE [LARGE SCALE GENOMIC DNA]</scope>
</reference>
<protein>
    <submittedName>
        <fullName evidence="1">Uncharacterized protein</fullName>
    </submittedName>
</protein>
<keyword evidence="2" id="KW-1185">Reference proteome</keyword>
<gene>
    <name evidence="1" type="ORF">MRATA1EN1_LOCUS30781</name>
</gene>
<proteinExistence type="predicted"/>
<sequence>MGDFVEGTSVPRDLVRDRSVARDGSFRSLLENYVWALKCIEHHLANTVPELPYRYGRTTTDYCEAMCKRGAGRELAAQVCEKEAELQES</sequence>
<evidence type="ECO:0000313" key="2">
    <source>
        <dbReference type="Proteomes" id="UP001176941"/>
    </source>
</evidence>
<dbReference type="EMBL" id="CATKSN020000155">
    <property type="protein sequence ID" value="CAI9149163.1"/>
    <property type="molecule type" value="Genomic_DNA"/>
</dbReference>
<evidence type="ECO:0000313" key="1">
    <source>
        <dbReference type="EMBL" id="CAI9149163.1"/>
    </source>
</evidence>
<organism evidence="1 2">
    <name type="scientific">Rangifer tarandus platyrhynchus</name>
    <name type="common">Svalbard reindeer</name>
    <dbReference type="NCBI Taxonomy" id="3082113"/>
    <lineage>
        <taxon>Eukaryota</taxon>
        <taxon>Metazoa</taxon>
        <taxon>Chordata</taxon>
        <taxon>Craniata</taxon>
        <taxon>Vertebrata</taxon>
        <taxon>Euteleostomi</taxon>
        <taxon>Mammalia</taxon>
        <taxon>Eutheria</taxon>
        <taxon>Laurasiatheria</taxon>
        <taxon>Artiodactyla</taxon>
        <taxon>Ruminantia</taxon>
        <taxon>Pecora</taxon>
        <taxon>Cervidae</taxon>
        <taxon>Odocoileinae</taxon>
        <taxon>Rangifer</taxon>
    </lineage>
</organism>